<evidence type="ECO:0000256" key="6">
    <source>
        <dbReference type="ARBA" id="ARBA00023018"/>
    </source>
</evidence>
<keyword evidence="12" id="KW-0325">Glycoprotein</keyword>
<dbReference type="EMBL" id="CALNXJ010000008">
    <property type="protein sequence ID" value="CAH3046751.1"/>
    <property type="molecule type" value="Genomic_DNA"/>
</dbReference>
<evidence type="ECO:0000313" key="21">
    <source>
        <dbReference type="EMBL" id="CAH3046751.1"/>
    </source>
</evidence>
<dbReference type="PRINTS" id="PR01079">
    <property type="entry name" value="GABAARALPHA"/>
</dbReference>
<evidence type="ECO:0000313" key="22">
    <source>
        <dbReference type="Proteomes" id="UP001159428"/>
    </source>
</evidence>
<keyword evidence="3 18" id="KW-0812">Transmembrane</keyword>
<keyword evidence="15" id="KW-1071">Ligand-gated ion channel</keyword>
<comment type="similarity">
    <text evidence="18">Belongs to the ligand-gated ion channel (TC 1.A.9) family.</text>
</comment>
<dbReference type="InterPro" id="IPR036734">
    <property type="entry name" value="Neur_chan_lig-bd_sf"/>
</dbReference>
<evidence type="ECO:0000259" key="20">
    <source>
        <dbReference type="Pfam" id="PF02932"/>
    </source>
</evidence>
<dbReference type="InterPro" id="IPR036719">
    <property type="entry name" value="Neuro-gated_channel_TM_sf"/>
</dbReference>
<evidence type="ECO:0000256" key="4">
    <source>
        <dbReference type="ARBA" id="ARBA00022729"/>
    </source>
</evidence>
<comment type="caution">
    <text evidence="18">Lacks conserved residue(s) required for the propagation of feature annotation.</text>
</comment>
<dbReference type="CDD" id="cd18990">
    <property type="entry name" value="LGIC_ECD_GABAAR"/>
    <property type="match status" value="1"/>
</dbReference>
<comment type="caution">
    <text evidence="21">The sequence shown here is derived from an EMBL/GenBank/DDBJ whole genome shotgun (WGS) entry which is preliminary data.</text>
</comment>
<keyword evidence="14" id="KW-0628">Postsynaptic cell membrane</keyword>
<reference evidence="21 22" key="1">
    <citation type="submission" date="2022-05" db="EMBL/GenBank/DDBJ databases">
        <authorList>
            <consortium name="Genoscope - CEA"/>
            <person name="William W."/>
        </authorList>
    </citation>
    <scope>NUCLEOTIDE SEQUENCE [LARGE SCALE GENOMIC DNA]</scope>
</reference>
<keyword evidence="6" id="KW-0770">Synapse</keyword>
<dbReference type="Pfam" id="PF02931">
    <property type="entry name" value="Neur_chan_LBD"/>
    <property type="match status" value="1"/>
</dbReference>
<dbReference type="GO" id="GO:0005254">
    <property type="term" value="F:chloride channel activity"/>
    <property type="evidence" value="ECO:0007669"/>
    <property type="project" value="UniProtKB-KW"/>
</dbReference>
<dbReference type="GO" id="GO:0045211">
    <property type="term" value="C:postsynaptic membrane"/>
    <property type="evidence" value="ECO:0007669"/>
    <property type="project" value="UniProtKB-SubCell"/>
</dbReference>
<sequence>MIDRYLNSHIISLFFLQIIETNNRFGSVEAAAMSSCENNGNALPQFFFGLRLGPPKFVYSRRMQRSEIACDKPARMLNRNEGFHSVLMVWAALVVSSEQYSVNISSDNKPFKAYANSTKIVETLLKDYDKRIRPGVKGSPVEVRVDMYVANIWAMQEVKMEFTIDIYLRQYWRDERLAFDHLTSDPLLTLSSNINKQIWVPSTYFLKTKKAYFHDVTTENYLLQIQPNGSIFYSIRLTITTSCTLDLRRFPHDTQLCTLALESYGYQTTDVWYAWNPRDDNTSAIFVNNEVELPQFELVNVEKEAVINKYNIGNHSSLVAMFKMKRRIGYFLIDTYVPSTIIVIISWISFWINPDTAPARVALGITTVLTMTTLISSARASLPKVSYVKAIDWYLLLCLIFVFGSILEYTFIAFMINVKNKSKRKPSVDSEWGDGSKKQEERTELLSLFAPKCSPRRGNALKRVLSQAETDSLGVESKTFPEKTEREKWYFISNPHTIDKCSRIGFPLTFFAFNCVYWLVHGKG</sequence>
<dbReference type="SUPFAM" id="SSF90112">
    <property type="entry name" value="Neurotransmitter-gated ion-channel transmembrane pore"/>
    <property type="match status" value="1"/>
</dbReference>
<evidence type="ECO:0000256" key="10">
    <source>
        <dbReference type="ARBA" id="ARBA00023170"/>
    </source>
</evidence>
<keyword evidence="5 18" id="KW-1133">Transmembrane helix</keyword>
<keyword evidence="2" id="KW-1003">Cell membrane</keyword>
<dbReference type="PRINTS" id="PR00252">
    <property type="entry name" value="NRIONCHANNEL"/>
</dbReference>
<keyword evidence="8 18" id="KW-0472">Membrane</keyword>
<feature type="transmembrane region" description="Helical" evidence="18">
    <location>
        <begin position="361"/>
        <end position="382"/>
    </location>
</feature>
<evidence type="ECO:0000259" key="19">
    <source>
        <dbReference type="Pfam" id="PF02931"/>
    </source>
</evidence>
<evidence type="ECO:0000256" key="16">
    <source>
        <dbReference type="ARBA" id="ARBA00023303"/>
    </source>
</evidence>
<dbReference type="CDD" id="cd19049">
    <property type="entry name" value="LGIC_TM_anion"/>
    <property type="match status" value="1"/>
</dbReference>
<feature type="transmembrane region" description="Helical" evidence="18">
    <location>
        <begin position="328"/>
        <end position="349"/>
    </location>
</feature>
<keyword evidence="4" id="KW-0732">Signal</keyword>
<dbReference type="AlphaFoldDB" id="A0AAU9W8E9"/>
<dbReference type="InterPro" id="IPR006201">
    <property type="entry name" value="Neur_channel"/>
</dbReference>
<name>A0AAU9W8E9_9CNID</name>
<evidence type="ECO:0000256" key="12">
    <source>
        <dbReference type="ARBA" id="ARBA00023180"/>
    </source>
</evidence>
<keyword evidence="22" id="KW-1185">Reference proteome</keyword>
<dbReference type="NCBIfam" id="TIGR00860">
    <property type="entry name" value="LIC"/>
    <property type="match status" value="1"/>
</dbReference>
<dbReference type="InterPro" id="IPR006202">
    <property type="entry name" value="Neur_chan_lig-bd"/>
</dbReference>
<dbReference type="Gene3D" id="2.70.170.10">
    <property type="entry name" value="Neurotransmitter-gated ion-channel ligand-binding domain"/>
    <property type="match status" value="1"/>
</dbReference>
<evidence type="ECO:0000256" key="14">
    <source>
        <dbReference type="ARBA" id="ARBA00023257"/>
    </source>
</evidence>
<dbReference type="SUPFAM" id="SSF63712">
    <property type="entry name" value="Nicotinic receptor ligand binding domain-like"/>
    <property type="match status" value="1"/>
</dbReference>
<dbReference type="Pfam" id="PF02932">
    <property type="entry name" value="Neur_chan_memb"/>
    <property type="match status" value="1"/>
</dbReference>
<keyword evidence="9" id="KW-1015">Disulfide bond</keyword>
<accession>A0AAU9W8E9</accession>
<evidence type="ECO:0000256" key="5">
    <source>
        <dbReference type="ARBA" id="ARBA00022989"/>
    </source>
</evidence>
<feature type="transmembrane region" description="Helical" evidence="18">
    <location>
        <begin position="394"/>
        <end position="416"/>
    </location>
</feature>
<dbReference type="InterPro" id="IPR001390">
    <property type="entry name" value="GABAAa_rcpt"/>
</dbReference>
<evidence type="ECO:0000256" key="13">
    <source>
        <dbReference type="ARBA" id="ARBA00023214"/>
    </source>
</evidence>
<gene>
    <name evidence="21" type="ORF">PMEA_00033439</name>
</gene>
<organism evidence="21 22">
    <name type="scientific">Pocillopora meandrina</name>
    <dbReference type="NCBI Taxonomy" id="46732"/>
    <lineage>
        <taxon>Eukaryota</taxon>
        <taxon>Metazoa</taxon>
        <taxon>Cnidaria</taxon>
        <taxon>Anthozoa</taxon>
        <taxon>Hexacorallia</taxon>
        <taxon>Scleractinia</taxon>
        <taxon>Astrocoeniina</taxon>
        <taxon>Pocilloporidae</taxon>
        <taxon>Pocillopora</taxon>
    </lineage>
</organism>
<evidence type="ECO:0000256" key="9">
    <source>
        <dbReference type="ARBA" id="ARBA00023157"/>
    </source>
</evidence>
<keyword evidence="1 18" id="KW-0813">Transport</keyword>
<dbReference type="Gene3D" id="1.20.58.390">
    <property type="entry name" value="Neurotransmitter-gated ion-channel transmembrane domain"/>
    <property type="match status" value="1"/>
</dbReference>
<dbReference type="GO" id="GO:0005230">
    <property type="term" value="F:extracellular ligand-gated monoatomic ion channel activity"/>
    <property type="evidence" value="ECO:0007669"/>
    <property type="project" value="InterPro"/>
</dbReference>
<dbReference type="FunFam" id="1.20.58.390:FF:000145">
    <property type="entry name" value="Predicted protein"/>
    <property type="match status" value="1"/>
</dbReference>
<feature type="domain" description="Neurotransmitter-gated ion-channel ligand-binding" evidence="19">
    <location>
        <begin position="118"/>
        <end position="327"/>
    </location>
</feature>
<dbReference type="Proteomes" id="UP001159428">
    <property type="component" value="Unassembled WGS sequence"/>
</dbReference>
<evidence type="ECO:0000256" key="2">
    <source>
        <dbReference type="ARBA" id="ARBA00022475"/>
    </source>
</evidence>
<dbReference type="PANTHER" id="PTHR18945">
    <property type="entry name" value="NEUROTRANSMITTER GATED ION CHANNEL"/>
    <property type="match status" value="1"/>
</dbReference>
<keyword evidence="16 18" id="KW-0407">Ion channel</keyword>
<keyword evidence="11" id="KW-0869">Chloride channel</keyword>
<evidence type="ECO:0000256" key="3">
    <source>
        <dbReference type="ARBA" id="ARBA00022692"/>
    </source>
</evidence>
<dbReference type="InterPro" id="IPR038050">
    <property type="entry name" value="Neuro_actylchol_rec"/>
</dbReference>
<evidence type="ECO:0000256" key="15">
    <source>
        <dbReference type="ARBA" id="ARBA00023286"/>
    </source>
</evidence>
<comment type="subcellular location">
    <subcellularLocation>
        <location evidence="17">Postsynaptic cell membrane</location>
        <topology evidence="17">Multi-pass membrane protein</topology>
    </subcellularLocation>
</comment>
<protein>
    <submittedName>
        <fullName evidence="21">Uncharacterized protein</fullName>
    </submittedName>
</protein>
<evidence type="ECO:0000256" key="7">
    <source>
        <dbReference type="ARBA" id="ARBA00023065"/>
    </source>
</evidence>
<evidence type="ECO:0000256" key="8">
    <source>
        <dbReference type="ARBA" id="ARBA00023136"/>
    </source>
</evidence>
<proteinExistence type="inferred from homology"/>
<evidence type="ECO:0000256" key="11">
    <source>
        <dbReference type="ARBA" id="ARBA00023173"/>
    </source>
</evidence>
<dbReference type="PROSITE" id="PS00236">
    <property type="entry name" value="NEUROTR_ION_CHANNEL"/>
    <property type="match status" value="1"/>
</dbReference>
<keyword evidence="13" id="KW-0868">Chloride</keyword>
<evidence type="ECO:0000256" key="1">
    <source>
        <dbReference type="ARBA" id="ARBA00022448"/>
    </source>
</evidence>
<dbReference type="GO" id="GO:0034707">
    <property type="term" value="C:chloride channel complex"/>
    <property type="evidence" value="ECO:0007669"/>
    <property type="project" value="UniProtKB-KW"/>
</dbReference>
<keyword evidence="7 18" id="KW-0406">Ion transport</keyword>
<feature type="domain" description="Neurotransmitter-gated ion-channel transmembrane" evidence="20">
    <location>
        <begin position="335"/>
        <end position="425"/>
    </location>
</feature>
<dbReference type="InterPro" id="IPR006029">
    <property type="entry name" value="Neurotrans-gated_channel_TM"/>
</dbReference>
<dbReference type="InterPro" id="IPR006028">
    <property type="entry name" value="GABAA/Glycine_rcpt"/>
</dbReference>
<dbReference type="FunFam" id="2.70.170.10:FF:000102">
    <property type="entry name" value="Predicted protein"/>
    <property type="match status" value="1"/>
</dbReference>
<evidence type="ECO:0000256" key="18">
    <source>
        <dbReference type="RuleBase" id="RU000687"/>
    </source>
</evidence>
<dbReference type="PRINTS" id="PR00253">
    <property type="entry name" value="GABAARECEPTR"/>
</dbReference>
<evidence type="ECO:0000256" key="17">
    <source>
        <dbReference type="ARBA" id="ARBA00034104"/>
    </source>
</evidence>
<dbReference type="InterPro" id="IPR018000">
    <property type="entry name" value="Neurotransmitter_ion_chnl_CS"/>
</dbReference>
<dbReference type="GO" id="GO:0004890">
    <property type="term" value="F:GABA-A receptor activity"/>
    <property type="evidence" value="ECO:0007669"/>
    <property type="project" value="InterPro"/>
</dbReference>
<keyword evidence="10" id="KW-0675">Receptor</keyword>